<evidence type="ECO:0000313" key="4">
    <source>
        <dbReference type="EMBL" id="ASI99075.1"/>
    </source>
</evidence>
<dbReference type="PANTHER" id="PTHR36120">
    <property type="entry name" value="FUCOSE ISOMERASE"/>
    <property type="match status" value="1"/>
</dbReference>
<dbReference type="InterPro" id="IPR015888">
    <property type="entry name" value="Fuc_isomerase_C"/>
</dbReference>
<evidence type="ECO:0000313" key="5">
    <source>
        <dbReference type="Proteomes" id="UP000197156"/>
    </source>
</evidence>
<keyword evidence="1 4" id="KW-0413">Isomerase</keyword>
<name>A0A218P2C5_THECE</name>
<gene>
    <name evidence="4" type="ORF">A3L02_05585</name>
</gene>
<protein>
    <submittedName>
        <fullName evidence="4">Fucose isomerase</fullName>
    </submittedName>
</protein>
<keyword evidence="2" id="KW-0119">Carbohydrate metabolism</keyword>
<dbReference type="PANTHER" id="PTHR36120:SF1">
    <property type="entry name" value="L-FUCOSE ISOMERASE C-TERMINAL DOMAIN-CONTAINING PROTEIN"/>
    <property type="match status" value="1"/>
</dbReference>
<proteinExistence type="predicted"/>
<dbReference type="KEGG" id="tce:A3L02_05585"/>
<dbReference type="RefSeq" id="WP_088863017.1">
    <property type="nucleotide sequence ID" value="NZ_CP014854.1"/>
</dbReference>
<dbReference type="AlphaFoldDB" id="A0A218P2C5"/>
<keyword evidence="5" id="KW-1185">Reference proteome</keyword>
<dbReference type="SUPFAM" id="SSF53743">
    <property type="entry name" value="FucI/AraA N-terminal and middle domains"/>
    <property type="match status" value="1"/>
</dbReference>
<dbReference type="OrthoDB" id="85264at2157"/>
<evidence type="ECO:0000256" key="2">
    <source>
        <dbReference type="ARBA" id="ARBA00023277"/>
    </source>
</evidence>
<evidence type="ECO:0000256" key="1">
    <source>
        <dbReference type="ARBA" id="ARBA00023235"/>
    </source>
</evidence>
<dbReference type="GeneID" id="33324210"/>
<accession>A0A218P2C5</accession>
<sequence length="492" mass="53984">MIAVLTFTDPRPTALSEERERALMEKHSGLVEELREEGFEVLDVNGRLGKYEALKAGRNFGVDSMEGAFEAGKMIAGEGASGVIAGLWHWTESNLVTAMVREAKRPVLLYADDDPAWAGTTCVTSVGASLWESAVNEYALNHVRIKGDVGKVKAWARAAEAVSKLSRKSLLLWGAPYTLGMEHLMDDLPGLKRIVGDFVILDQYVLVRKAEELLSGEEERVEGFYDWLNGKVKVKFDGRMLTPGVLKKQIALYLAAKESWGEHGEISAVSVKCQPELSEVYGVTPCLIPAFFPFNVDAEGEKEVVPATCEGDVKGTISSALLFYLSGKPPLFGDIKYVDDGIVLIANCGASSLYYARLSDDPEENLGATLIQGQCQGKSGGALTYRTPPGKFTVARLIRRGGEHYLLYFLAEGVEITEELESKLKWGKQWPHTAVRNPLDKETFISAMGANHLSLVPGDYTGELRFVARLWGIRAVDLGDRREVKSFLEGGQ</sequence>
<feature type="domain" description="L-fucose isomerase C-terminal" evidence="3">
    <location>
        <begin position="346"/>
        <end position="474"/>
    </location>
</feature>
<dbReference type="InterPro" id="IPR009015">
    <property type="entry name" value="Fucose_isomerase_N/cen_sf"/>
</dbReference>
<dbReference type="GO" id="GO:0006004">
    <property type="term" value="P:fucose metabolic process"/>
    <property type="evidence" value="ECO:0007669"/>
    <property type="project" value="InterPro"/>
</dbReference>
<evidence type="ECO:0000259" key="3">
    <source>
        <dbReference type="Pfam" id="PF02952"/>
    </source>
</evidence>
<dbReference type="Proteomes" id="UP000197156">
    <property type="component" value="Chromosome"/>
</dbReference>
<dbReference type="EMBL" id="CP014854">
    <property type="protein sequence ID" value="ASI99075.1"/>
    <property type="molecule type" value="Genomic_DNA"/>
</dbReference>
<organism evidence="4 5">
    <name type="scientific">Thermococcus celer Vu 13 = JCM 8558</name>
    <dbReference type="NCBI Taxonomy" id="1293037"/>
    <lineage>
        <taxon>Archaea</taxon>
        <taxon>Methanobacteriati</taxon>
        <taxon>Methanobacteriota</taxon>
        <taxon>Thermococci</taxon>
        <taxon>Thermococcales</taxon>
        <taxon>Thermococcaceae</taxon>
        <taxon>Thermococcus</taxon>
    </lineage>
</organism>
<reference evidence="4 5" key="1">
    <citation type="submission" date="2016-03" db="EMBL/GenBank/DDBJ databases">
        <title>Complete genome sequence of Thermococcus celer.</title>
        <authorList>
            <person name="Oger P.M."/>
        </authorList>
    </citation>
    <scope>NUCLEOTIDE SEQUENCE [LARGE SCALE GENOMIC DNA]</scope>
    <source>
        <strain evidence="4 5">Vu 13</strain>
    </source>
</reference>
<dbReference type="Pfam" id="PF02952">
    <property type="entry name" value="Fucose_iso_C"/>
    <property type="match status" value="1"/>
</dbReference>
<dbReference type="GO" id="GO:0008736">
    <property type="term" value="F:L-fucose isomerase activity"/>
    <property type="evidence" value="ECO:0007669"/>
    <property type="project" value="InterPro"/>
</dbReference>
<dbReference type="GO" id="GO:0005737">
    <property type="term" value="C:cytoplasm"/>
    <property type="evidence" value="ECO:0007669"/>
    <property type="project" value="InterPro"/>
</dbReference>